<gene>
    <name evidence="7" type="ORF">NNL22_00095</name>
</gene>
<dbReference type="PIRSF" id="PIRSF026649">
    <property type="entry name" value="MsbB"/>
    <property type="match status" value="1"/>
</dbReference>
<evidence type="ECO:0000256" key="4">
    <source>
        <dbReference type="ARBA" id="ARBA00022679"/>
    </source>
</evidence>
<evidence type="ECO:0000313" key="7">
    <source>
        <dbReference type="EMBL" id="UZW75040.1"/>
    </source>
</evidence>
<keyword evidence="5" id="KW-0472">Membrane</keyword>
<reference evidence="7" key="1">
    <citation type="submission" date="2022-07" db="EMBL/GenBank/DDBJ databases">
        <title>Alkalimarinus sp. nov., isolated from gut of a Alitta virens.</title>
        <authorList>
            <person name="Yang A.I."/>
            <person name="Shin N.-R."/>
        </authorList>
    </citation>
    <scope>NUCLEOTIDE SEQUENCE</scope>
    <source>
        <strain evidence="7">FA028</strain>
    </source>
</reference>
<keyword evidence="6 7" id="KW-0012">Acyltransferase</keyword>
<dbReference type="InterPro" id="IPR004960">
    <property type="entry name" value="LipA_acyltrans"/>
</dbReference>
<name>A0A9E8HIL2_9ALTE</name>
<dbReference type="AlphaFoldDB" id="A0A9E8HIL2"/>
<keyword evidence="3" id="KW-0997">Cell inner membrane</keyword>
<sequence length="299" mass="34106">MNKARWVIFAIKLMARMRLRTAQRLGALLGRLLWLFKLDPVRVTDINLKLCYPELSEDDREALVKRSLEETCKTAIEVGMAWEWPVEKCLGMIRSVEGKELVDNALARKEGILLLAPHLGNWELAGLYFSSMFNMAALYRPPKVKELEEYMSSVRGRVGSELVPTDKRGVLRLFKILRSGGVVGILPDQEPPFSGGEFAPFFGVEANTMKLVSKLVEKTEATVLCTYAERLPNGDGFKIVIKEADKEIASADLIESITALNRSVESCVRDVPEQYQWEYKRFKRRRPGESHYYDEGRVW</sequence>
<dbReference type="GO" id="GO:0005886">
    <property type="term" value="C:plasma membrane"/>
    <property type="evidence" value="ECO:0007669"/>
    <property type="project" value="UniProtKB-SubCell"/>
</dbReference>
<evidence type="ECO:0000256" key="6">
    <source>
        <dbReference type="ARBA" id="ARBA00023315"/>
    </source>
</evidence>
<evidence type="ECO:0000256" key="3">
    <source>
        <dbReference type="ARBA" id="ARBA00022519"/>
    </source>
</evidence>
<dbReference type="GO" id="GO:0016746">
    <property type="term" value="F:acyltransferase activity"/>
    <property type="evidence" value="ECO:0007669"/>
    <property type="project" value="UniProtKB-KW"/>
</dbReference>
<dbReference type="GO" id="GO:0009247">
    <property type="term" value="P:glycolipid biosynthetic process"/>
    <property type="evidence" value="ECO:0007669"/>
    <property type="project" value="UniProtKB-ARBA"/>
</dbReference>
<dbReference type="KEGG" id="asem:NNL22_00095"/>
<evidence type="ECO:0000256" key="5">
    <source>
        <dbReference type="ARBA" id="ARBA00023136"/>
    </source>
</evidence>
<dbReference type="Proteomes" id="UP001164472">
    <property type="component" value="Chromosome"/>
</dbReference>
<protein>
    <submittedName>
        <fullName evidence="7">Lysophospholipid acyltransferase family protein</fullName>
    </submittedName>
</protein>
<keyword evidence="8" id="KW-1185">Reference proteome</keyword>
<evidence type="ECO:0000256" key="1">
    <source>
        <dbReference type="ARBA" id="ARBA00004533"/>
    </source>
</evidence>
<evidence type="ECO:0000313" key="8">
    <source>
        <dbReference type="Proteomes" id="UP001164472"/>
    </source>
</evidence>
<dbReference type="EMBL" id="CP101527">
    <property type="protein sequence ID" value="UZW75040.1"/>
    <property type="molecule type" value="Genomic_DNA"/>
</dbReference>
<dbReference type="RefSeq" id="WP_251812298.1">
    <property type="nucleotide sequence ID" value="NZ_CP101527.1"/>
</dbReference>
<evidence type="ECO:0000256" key="2">
    <source>
        <dbReference type="ARBA" id="ARBA00022475"/>
    </source>
</evidence>
<keyword evidence="4" id="KW-0808">Transferase</keyword>
<dbReference type="Pfam" id="PF03279">
    <property type="entry name" value="Lip_A_acyltrans"/>
    <property type="match status" value="1"/>
</dbReference>
<comment type="subcellular location">
    <subcellularLocation>
        <location evidence="1">Cell inner membrane</location>
    </subcellularLocation>
</comment>
<accession>A0A9E8HIL2</accession>
<dbReference type="PANTHER" id="PTHR30606">
    <property type="entry name" value="LIPID A BIOSYNTHESIS LAUROYL ACYLTRANSFERASE"/>
    <property type="match status" value="1"/>
</dbReference>
<proteinExistence type="predicted"/>
<dbReference type="PANTHER" id="PTHR30606:SF10">
    <property type="entry name" value="PHOSPHATIDYLINOSITOL MANNOSIDE ACYLTRANSFERASE"/>
    <property type="match status" value="1"/>
</dbReference>
<organism evidence="7 8">
    <name type="scientific">Alkalimarinus sediminis</name>
    <dbReference type="NCBI Taxonomy" id="1632866"/>
    <lineage>
        <taxon>Bacteria</taxon>
        <taxon>Pseudomonadati</taxon>
        <taxon>Pseudomonadota</taxon>
        <taxon>Gammaproteobacteria</taxon>
        <taxon>Alteromonadales</taxon>
        <taxon>Alteromonadaceae</taxon>
        <taxon>Alkalimarinus</taxon>
    </lineage>
</organism>
<dbReference type="CDD" id="cd07984">
    <property type="entry name" value="LPLAT_LABLAT-like"/>
    <property type="match status" value="1"/>
</dbReference>
<keyword evidence="2" id="KW-1003">Cell membrane</keyword>